<comment type="caution">
    <text evidence="2">The sequence shown here is derived from an EMBL/GenBank/DDBJ whole genome shotgun (WGS) entry which is preliminary data.</text>
</comment>
<keyword evidence="3" id="KW-1185">Reference proteome</keyword>
<evidence type="ECO:0000259" key="1">
    <source>
        <dbReference type="Pfam" id="PF13529"/>
    </source>
</evidence>
<dbReference type="EMBL" id="JBHUFW010000007">
    <property type="protein sequence ID" value="MFD1863371.1"/>
    <property type="molecule type" value="Genomic_DNA"/>
</dbReference>
<accession>A0ABW4QIE2</accession>
<sequence>MKVLIPFAGMSQYDKKIDEKLRGSACGPTTAASILRYHEKKDWDVNEVYQALGTTRIGLFTWRLKRNFRKLAGKRYKIEKTASLEEVKSELASGRPLAVKFDRYFSFRWFSKPVFNYHWVPLVGFEEKLDDLILYIHDNGKRNRPSKLQAVSYGANKKFLTFVKIVPTQTD</sequence>
<dbReference type="Gene3D" id="3.90.70.10">
    <property type="entry name" value="Cysteine proteinases"/>
    <property type="match status" value="1"/>
</dbReference>
<name>A0ABW4QIE2_9BACL</name>
<feature type="domain" description="Peptidase C39-like" evidence="1">
    <location>
        <begin position="10"/>
        <end position="133"/>
    </location>
</feature>
<dbReference type="Pfam" id="PF13529">
    <property type="entry name" value="Peptidase_C39_2"/>
    <property type="match status" value="1"/>
</dbReference>
<dbReference type="RefSeq" id="WP_204893061.1">
    <property type="nucleotide sequence ID" value="NZ_JBHUFW010000007.1"/>
</dbReference>
<evidence type="ECO:0000313" key="2">
    <source>
        <dbReference type="EMBL" id="MFD1863371.1"/>
    </source>
</evidence>
<dbReference type="Proteomes" id="UP001597273">
    <property type="component" value="Unassembled WGS sequence"/>
</dbReference>
<organism evidence="2 3">
    <name type="scientific">Planococcus chinensis</name>
    <dbReference type="NCBI Taxonomy" id="272917"/>
    <lineage>
        <taxon>Bacteria</taxon>
        <taxon>Bacillati</taxon>
        <taxon>Bacillota</taxon>
        <taxon>Bacilli</taxon>
        <taxon>Bacillales</taxon>
        <taxon>Caryophanaceae</taxon>
        <taxon>Planococcus</taxon>
    </lineage>
</organism>
<reference evidence="3" key="1">
    <citation type="journal article" date="2019" name="Int. J. Syst. Evol. Microbiol.">
        <title>The Global Catalogue of Microorganisms (GCM) 10K type strain sequencing project: providing services to taxonomists for standard genome sequencing and annotation.</title>
        <authorList>
            <consortium name="The Broad Institute Genomics Platform"/>
            <consortium name="The Broad Institute Genome Sequencing Center for Infectious Disease"/>
            <person name="Wu L."/>
            <person name="Ma J."/>
        </authorList>
    </citation>
    <scope>NUCLEOTIDE SEQUENCE [LARGE SCALE GENOMIC DNA]</scope>
    <source>
        <strain evidence="3">CGMCC 1.15475</strain>
    </source>
</reference>
<proteinExistence type="predicted"/>
<dbReference type="InterPro" id="IPR039564">
    <property type="entry name" value="Peptidase_C39-like"/>
</dbReference>
<protein>
    <submittedName>
        <fullName evidence="2">C39 family peptidase</fullName>
    </submittedName>
</protein>
<gene>
    <name evidence="2" type="ORF">ACFSDB_10640</name>
</gene>
<evidence type="ECO:0000313" key="3">
    <source>
        <dbReference type="Proteomes" id="UP001597273"/>
    </source>
</evidence>